<dbReference type="PROSITE" id="PS51186">
    <property type="entry name" value="GNAT"/>
    <property type="match status" value="1"/>
</dbReference>
<protein>
    <submittedName>
        <fullName evidence="2">GNAT family N-acetyltransferase</fullName>
    </submittedName>
</protein>
<proteinExistence type="predicted"/>
<dbReference type="SUPFAM" id="SSF55729">
    <property type="entry name" value="Acyl-CoA N-acyltransferases (Nat)"/>
    <property type="match status" value="1"/>
</dbReference>
<sequence length="151" mass="17437">MEIIEIQQRPELFDEAVKVFWEQWGSESNFKFYEDCIRHSGNTSDSIPSFYIALENEKIIGTYALLRNDINSRQDLFPWLGCLYVDPAYRGNSIGEQLLQHGLQMISQLGYEKLYLSSDLEGYYEKYGWTNTCLTYGPSGGAIKVYEKSAK</sequence>
<name>A0A544TVZ8_9BACI</name>
<dbReference type="Proteomes" id="UP000316626">
    <property type="component" value="Unassembled WGS sequence"/>
</dbReference>
<dbReference type="OrthoDB" id="9789053at2"/>
<accession>A0A544TVZ8</accession>
<dbReference type="EMBL" id="VDGI01000001">
    <property type="protein sequence ID" value="TQR21629.1"/>
    <property type="molecule type" value="Genomic_DNA"/>
</dbReference>
<dbReference type="InterPro" id="IPR000182">
    <property type="entry name" value="GNAT_dom"/>
</dbReference>
<keyword evidence="2" id="KW-0808">Transferase</keyword>
<keyword evidence="3" id="KW-1185">Reference proteome</keyword>
<dbReference type="PANTHER" id="PTHR13538:SF4">
    <property type="entry name" value="N-ALPHA-ACETYLTRANSFERASE 80"/>
    <property type="match status" value="1"/>
</dbReference>
<evidence type="ECO:0000313" key="2">
    <source>
        <dbReference type="EMBL" id="TQR21629.1"/>
    </source>
</evidence>
<dbReference type="Gene3D" id="3.40.630.30">
    <property type="match status" value="1"/>
</dbReference>
<dbReference type="GO" id="GO:0005737">
    <property type="term" value="C:cytoplasm"/>
    <property type="evidence" value="ECO:0007669"/>
    <property type="project" value="TreeGrafter"/>
</dbReference>
<dbReference type="GO" id="GO:0008080">
    <property type="term" value="F:N-acetyltransferase activity"/>
    <property type="evidence" value="ECO:0007669"/>
    <property type="project" value="InterPro"/>
</dbReference>
<organism evidence="2 3">
    <name type="scientific">Psychrobacillus vulpis</name>
    <dbReference type="NCBI Taxonomy" id="2325572"/>
    <lineage>
        <taxon>Bacteria</taxon>
        <taxon>Bacillati</taxon>
        <taxon>Bacillota</taxon>
        <taxon>Bacilli</taxon>
        <taxon>Bacillales</taxon>
        <taxon>Bacillaceae</taxon>
        <taxon>Psychrobacillus</taxon>
    </lineage>
</organism>
<dbReference type="Pfam" id="PF00583">
    <property type="entry name" value="Acetyltransf_1"/>
    <property type="match status" value="1"/>
</dbReference>
<reference evidence="2 3" key="1">
    <citation type="submission" date="2019-06" db="EMBL/GenBank/DDBJ databases">
        <title>Psychrobacillus vulpis sp. nov., a new species isolated from feces of a red fox that inhabits in The Tablas de Daimiel Natural Park, Albacete, Spain.</title>
        <authorList>
            <person name="Rodriguez M."/>
            <person name="Reina J.C."/>
            <person name="Bejar V."/>
            <person name="Llamas I."/>
        </authorList>
    </citation>
    <scope>NUCLEOTIDE SEQUENCE [LARGE SCALE GENOMIC DNA]</scope>
    <source>
        <strain evidence="2 3">Z8</strain>
    </source>
</reference>
<evidence type="ECO:0000313" key="3">
    <source>
        <dbReference type="Proteomes" id="UP000316626"/>
    </source>
</evidence>
<comment type="caution">
    <text evidence="2">The sequence shown here is derived from an EMBL/GenBank/DDBJ whole genome shotgun (WGS) entry which is preliminary data.</text>
</comment>
<evidence type="ECO:0000259" key="1">
    <source>
        <dbReference type="PROSITE" id="PS51186"/>
    </source>
</evidence>
<dbReference type="RefSeq" id="WP_142640754.1">
    <property type="nucleotide sequence ID" value="NZ_VDGI01000001.1"/>
</dbReference>
<dbReference type="AlphaFoldDB" id="A0A544TVZ8"/>
<dbReference type="PANTHER" id="PTHR13538">
    <property type="entry name" value="N-ACETYLTRANSFERASE 6"/>
    <property type="match status" value="1"/>
</dbReference>
<dbReference type="GO" id="GO:1905502">
    <property type="term" value="F:acetyl-CoA binding"/>
    <property type="evidence" value="ECO:0007669"/>
    <property type="project" value="TreeGrafter"/>
</dbReference>
<gene>
    <name evidence="2" type="ORF">FG384_01350</name>
</gene>
<dbReference type="CDD" id="cd04301">
    <property type="entry name" value="NAT_SF"/>
    <property type="match status" value="1"/>
</dbReference>
<dbReference type="InterPro" id="IPR016181">
    <property type="entry name" value="Acyl_CoA_acyltransferase"/>
</dbReference>
<feature type="domain" description="N-acetyltransferase" evidence="1">
    <location>
        <begin position="1"/>
        <end position="151"/>
    </location>
</feature>
<dbReference type="InterPro" id="IPR039840">
    <property type="entry name" value="NAA80"/>
</dbReference>